<keyword evidence="1" id="KW-0694">RNA-binding</keyword>
<proteinExistence type="predicted"/>
<keyword evidence="3" id="KW-0808">Transferase</keyword>
<feature type="region of interest" description="Disordered" evidence="2">
    <location>
        <begin position="1"/>
        <end position="22"/>
    </location>
</feature>
<evidence type="ECO:0000313" key="3">
    <source>
        <dbReference type="EMBL" id="EFF41447.1"/>
    </source>
</evidence>
<name>D4XW31_9BACT</name>
<dbReference type="EMBL" id="ADNC01000021">
    <property type="protein sequence ID" value="EFF41447.1"/>
    <property type="molecule type" value="Genomic_DNA"/>
</dbReference>
<comment type="caution">
    <text evidence="3">The sequence shown here is derived from an EMBL/GenBank/DDBJ whole genome shotgun (WGS) entry which is preliminary data.</text>
</comment>
<dbReference type="AlphaFoldDB" id="D4XW31"/>
<dbReference type="PANTHER" id="PTHR37825">
    <property type="entry name" value="TRNA(MET) CYTIDINE ACETATE LIGASE"/>
    <property type="match status" value="1"/>
</dbReference>
<feature type="compositionally biased region" description="Basic and acidic residues" evidence="2">
    <location>
        <begin position="1"/>
        <end position="17"/>
    </location>
</feature>
<sequence length="120" mass="14012">MTKKDKTQEVEVAQETKKSKKSNPVKVGIVVEYNPFHNGHLYQLNWIKEHFENPEIIIAMSHKYSQRGEKLILYWKDRVKIAKKFGVEKAIKLDVNISAQAAHIFAHEAVLRLNKEKFII</sequence>
<dbReference type="STRING" id="747682.MALL_0226"/>
<dbReference type="eggNOG" id="COG1323">
    <property type="taxonomic scope" value="Bacteria"/>
</dbReference>
<gene>
    <name evidence="3" type="ORF">MALL_0226</name>
</gene>
<dbReference type="GO" id="GO:0003723">
    <property type="term" value="F:RNA binding"/>
    <property type="evidence" value="ECO:0007669"/>
    <property type="project" value="UniProtKB-KW"/>
</dbReference>
<dbReference type="Proteomes" id="UP000004757">
    <property type="component" value="Unassembled WGS sequence"/>
</dbReference>
<dbReference type="InterPro" id="IPR014729">
    <property type="entry name" value="Rossmann-like_a/b/a_fold"/>
</dbReference>
<keyword evidence="4" id="KW-1185">Reference proteome</keyword>
<dbReference type="Gene3D" id="3.40.50.620">
    <property type="entry name" value="HUPs"/>
    <property type="match status" value="1"/>
</dbReference>
<organism evidence="3 4">
    <name type="scientific">Mycoplasmopsis alligatoris A21JP2</name>
    <dbReference type="NCBI Taxonomy" id="747682"/>
    <lineage>
        <taxon>Bacteria</taxon>
        <taxon>Bacillati</taxon>
        <taxon>Mycoplasmatota</taxon>
        <taxon>Mycoplasmoidales</taxon>
        <taxon>Metamycoplasmataceae</taxon>
        <taxon>Mycoplasmopsis</taxon>
    </lineage>
</organism>
<evidence type="ECO:0000256" key="1">
    <source>
        <dbReference type="ARBA" id="ARBA00022884"/>
    </source>
</evidence>
<dbReference type="InterPro" id="IPR004821">
    <property type="entry name" value="Cyt_trans-like"/>
</dbReference>
<dbReference type="NCBIfam" id="TIGR00125">
    <property type="entry name" value="cyt_tran_rel"/>
    <property type="match status" value="1"/>
</dbReference>
<dbReference type="PANTHER" id="PTHR37825:SF1">
    <property type="entry name" value="TRNA(MET) CYTIDINE ACETATE LIGASE"/>
    <property type="match status" value="1"/>
</dbReference>
<protein>
    <submittedName>
        <fullName evidence="3">Cytidyltransferase-like protein</fullName>
    </submittedName>
</protein>
<accession>D4XW31</accession>
<dbReference type="InterPro" id="IPR008513">
    <property type="entry name" value="tRNA(Met)_cyd_acetate_ligase"/>
</dbReference>
<evidence type="ECO:0000256" key="2">
    <source>
        <dbReference type="SAM" id="MobiDB-lite"/>
    </source>
</evidence>
<dbReference type="Pfam" id="PF05636">
    <property type="entry name" value="HIGH_NTase1"/>
    <property type="match status" value="1"/>
</dbReference>
<evidence type="ECO:0000313" key="4">
    <source>
        <dbReference type="Proteomes" id="UP000004757"/>
    </source>
</evidence>
<dbReference type="GO" id="GO:0016740">
    <property type="term" value="F:transferase activity"/>
    <property type="evidence" value="ECO:0007669"/>
    <property type="project" value="UniProtKB-KW"/>
</dbReference>
<reference evidence="3 4" key="1">
    <citation type="submission" date="2010-03" db="EMBL/GenBank/DDBJ databases">
        <authorList>
            <person name="Glass J.I."/>
            <person name="Benders G.A."/>
            <person name="Durkin A.S."/>
            <person name="Farmerie W.G."/>
            <person name="Hlavinka K."/>
            <person name="Hostetler J."/>
            <person name="Jackson J."/>
            <person name="May M.A."/>
            <person name="Miller R.H."/>
            <person name="Paralanov V."/>
            <person name="Radune D."/>
            <person name="Szczypinski B."/>
            <person name="Brown D.R."/>
        </authorList>
    </citation>
    <scope>NUCLEOTIDE SEQUENCE [LARGE SCALE GENOMIC DNA]</scope>
    <source>
        <strain evidence="3 4">A21JP2</strain>
    </source>
</reference>
<dbReference type="SUPFAM" id="SSF52374">
    <property type="entry name" value="Nucleotidylyl transferase"/>
    <property type="match status" value="1"/>
</dbReference>